<gene>
    <name evidence="1" type="ORF">ABU614_07095</name>
</gene>
<proteinExistence type="predicted"/>
<accession>A0AAU8MY37</accession>
<organism evidence="1">
    <name type="scientific">Lysobacter firmicutimachus</name>
    <dbReference type="NCBI Taxonomy" id="1792846"/>
    <lineage>
        <taxon>Bacteria</taxon>
        <taxon>Pseudomonadati</taxon>
        <taxon>Pseudomonadota</taxon>
        <taxon>Gammaproteobacteria</taxon>
        <taxon>Lysobacterales</taxon>
        <taxon>Lysobacteraceae</taxon>
        <taxon>Lysobacter</taxon>
    </lineage>
</organism>
<protein>
    <submittedName>
        <fullName evidence="1">Uncharacterized protein</fullName>
    </submittedName>
</protein>
<reference evidence="1" key="1">
    <citation type="submission" date="2024-06" db="EMBL/GenBank/DDBJ databases">
        <authorList>
            <person name="Li S."/>
        </authorList>
    </citation>
    <scope>NUCLEOTIDE SEQUENCE</scope>
    <source>
        <strain evidence="1">SR10</strain>
    </source>
</reference>
<dbReference type="RefSeq" id="WP_363799867.1">
    <property type="nucleotide sequence ID" value="NZ_CP159925.1"/>
</dbReference>
<evidence type="ECO:0000313" key="1">
    <source>
        <dbReference type="EMBL" id="XCO76544.1"/>
    </source>
</evidence>
<dbReference type="EMBL" id="CP159925">
    <property type="protein sequence ID" value="XCO76544.1"/>
    <property type="molecule type" value="Genomic_DNA"/>
</dbReference>
<sequence>MQIPPNAIKTASLEIRRAKRCPLGANAKRTAVAQVSVIEMPVPLPIHSEVVREWETPHLQMELPIVAFGARMVPLLAVDSSTPSNRSFESSAARQTVGCGMFESI</sequence>
<dbReference type="AlphaFoldDB" id="A0AAU8MY37"/>
<name>A0AAU8MY37_9GAMM</name>